<feature type="region of interest" description="Disordered" evidence="7">
    <location>
        <begin position="1"/>
        <end position="26"/>
    </location>
</feature>
<name>A0A165H4I1_XYLHT</name>
<dbReference type="OMA" id="KFFHLSY"/>
<dbReference type="RefSeq" id="XP_018188528.1">
    <property type="nucleotide sequence ID" value="XM_018335118.1"/>
</dbReference>
<evidence type="ECO:0000259" key="9">
    <source>
        <dbReference type="PROSITE" id="PS50922"/>
    </source>
</evidence>
<feature type="compositionally biased region" description="Basic and acidic residues" evidence="7">
    <location>
        <begin position="570"/>
        <end position="586"/>
    </location>
</feature>
<dbReference type="SMART" id="SM00724">
    <property type="entry name" value="TLC"/>
    <property type="match status" value="1"/>
</dbReference>
<dbReference type="AlphaFoldDB" id="A0A165H4I1"/>
<dbReference type="PANTHER" id="PTHR12560">
    <property type="entry name" value="LONGEVITY ASSURANCE FACTOR 1 LAG1"/>
    <property type="match status" value="1"/>
</dbReference>
<feature type="transmembrane region" description="Helical" evidence="8">
    <location>
        <begin position="177"/>
        <end position="195"/>
    </location>
</feature>
<reference evidence="10 11" key="1">
    <citation type="journal article" date="2016" name="Fungal Biol.">
        <title>The genome of Xylona heveae provides a window into fungal endophytism.</title>
        <authorList>
            <person name="Gazis R."/>
            <person name="Kuo A."/>
            <person name="Riley R."/>
            <person name="LaButti K."/>
            <person name="Lipzen A."/>
            <person name="Lin J."/>
            <person name="Amirebrahimi M."/>
            <person name="Hesse C.N."/>
            <person name="Spatafora J.W."/>
            <person name="Henrissat B."/>
            <person name="Hainaut M."/>
            <person name="Grigoriev I.V."/>
            <person name="Hibbett D.S."/>
        </authorList>
    </citation>
    <scope>NUCLEOTIDE SEQUENCE [LARGE SCALE GENOMIC DNA]</scope>
    <source>
        <strain evidence="10 11">TC161</strain>
    </source>
</reference>
<dbReference type="GO" id="GO:0050291">
    <property type="term" value="F:sphingosine N-acyltransferase activity"/>
    <property type="evidence" value="ECO:0007669"/>
    <property type="project" value="InterPro"/>
</dbReference>
<dbReference type="EMBL" id="KV407458">
    <property type="protein sequence ID" value="KZF22973.1"/>
    <property type="molecule type" value="Genomic_DNA"/>
</dbReference>
<accession>A0A165H4I1</accession>
<feature type="transmembrane region" description="Helical" evidence="8">
    <location>
        <begin position="273"/>
        <end position="292"/>
    </location>
</feature>
<comment type="subcellular location">
    <subcellularLocation>
        <location evidence="1">Membrane</location>
        <topology evidence="1">Multi-pass membrane protein</topology>
    </subcellularLocation>
</comment>
<feature type="domain" description="TLC" evidence="9">
    <location>
        <begin position="168"/>
        <end position="420"/>
    </location>
</feature>
<evidence type="ECO:0000256" key="1">
    <source>
        <dbReference type="ARBA" id="ARBA00004141"/>
    </source>
</evidence>
<dbReference type="InterPro" id="IPR016439">
    <property type="entry name" value="Lag1/Lac1-like"/>
</dbReference>
<evidence type="ECO:0000256" key="4">
    <source>
        <dbReference type="ARBA" id="ARBA00022989"/>
    </source>
</evidence>
<evidence type="ECO:0000256" key="5">
    <source>
        <dbReference type="ARBA" id="ARBA00023136"/>
    </source>
</evidence>
<feature type="transmembrane region" description="Helical" evidence="8">
    <location>
        <begin position="133"/>
        <end position="156"/>
    </location>
</feature>
<evidence type="ECO:0000256" key="3">
    <source>
        <dbReference type="ARBA" id="ARBA00022692"/>
    </source>
</evidence>
<dbReference type="InParanoid" id="A0A165H4I1"/>
<feature type="transmembrane region" description="Helical" evidence="8">
    <location>
        <begin position="391"/>
        <end position="419"/>
    </location>
</feature>
<keyword evidence="4 8" id="KW-1133">Transmembrane helix</keyword>
<dbReference type="GeneID" id="28900255"/>
<dbReference type="GO" id="GO:0016020">
    <property type="term" value="C:membrane"/>
    <property type="evidence" value="ECO:0007669"/>
    <property type="project" value="UniProtKB-SubCell"/>
</dbReference>
<evidence type="ECO:0000313" key="11">
    <source>
        <dbReference type="Proteomes" id="UP000076632"/>
    </source>
</evidence>
<evidence type="ECO:0000256" key="6">
    <source>
        <dbReference type="PROSITE-ProRule" id="PRU00205"/>
    </source>
</evidence>
<dbReference type="GO" id="GO:0046513">
    <property type="term" value="P:ceramide biosynthetic process"/>
    <property type="evidence" value="ECO:0007669"/>
    <property type="project" value="InterPro"/>
</dbReference>
<dbReference type="STRING" id="1328760.A0A165H4I1"/>
<evidence type="ECO:0000256" key="7">
    <source>
        <dbReference type="SAM" id="MobiDB-lite"/>
    </source>
</evidence>
<keyword evidence="5 6" id="KW-0472">Membrane</keyword>
<sequence>MDVSAAPPLDSWENRDHRRPEETDVEITTRPLTANVARTSSIASKHGAGKSHAPRPPAVVVKRKVKKRKTNEVNSGPCAWIVKHQIGLSTTLLLALGLVHFAIPSARPHTRKFFDLSHYNPTSGQYNRGWDDVYFVGFWIVLFTGLRAAAMDYVLGPIAHRMGINKDKEIVRFAEQAWIFIYYVIFWSLGMHLWYDSDYWLNAAQMWKGFPLLEMDGLLKWYYLVQFAFWIQQIVVVNIEERRKDYHQMFTHHIVTCSLIAGSYSYYNMRVGNVILCLMDVVDFILPAAKMLKYLQHHTLCDLTFVIFMITWFIGRHVMYPMVCWSIAFDVPRHMPYGCYSSQTGQLLSPLSTPSSPSPFSAAQENGFLNNIFQPFVNPDGPVCFNPKIKWTFLALLLFLQVMALVWFGMIIGVAVRVLRGGSAEDSRSDDEGEAEIDEEEASIQYADGKKTISTKTAMDGLPVTDEKGHDRMPAGSMVSAASHTHEQPLLEQEVGVEDLHFRGRRYGSSSTSSASNIARLGTKSSSSSSSIVSSSANTPSLSASSSSSSSSSGASSSGVTLPAAVGGHSLDRKELLGRIGCDKTS</sequence>
<feature type="compositionally biased region" description="Low complexity" evidence="7">
    <location>
        <begin position="525"/>
        <end position="558"/>
    </location>
</feature>
<feature type="transmembrane region" description="Helical" evidence="8">
    <location>
        <begin position="86"/>
        <end position="103"/>
    </location>
</feature>
<organism evidence="10 11">
    <name type="scientific">Xylona heveae (strain CBS 132557 / TC161)</name>
    <dbReference type="NCBI Taxonomy" id="1328760"/>
    <lineage>
        <taxon>Eukaryota</taxon>
        <taxon>Fungi</taxon>
        <taxon>Dikarya</taxon>
        <taxon>Ascomycota</taxon>
        <taxon>Pezizomycotina</taxon>
        <taxon>Xylonomycetes</taxon>
        <taxon>Xylonales</taxon>
        <taxon>Xylonaceae</taxon>
        <taxon>Xylona</taxon>
    </lineage>
</organism>
<keyword evidence="3 6" id="KW-0812">Transmembrane</keyword>
<proteinExistence type="inferred from homology"/>
<dbReference type="Pfam" id="PF03798">
    <property type="entry name" value="TRAM_LAG1_CLN8"/>
    <property type="match status" value="1"/>
</dbReference>
<evidence type="ECO:0000313" key="10">
    <source>
        <dbReference type="EMBL" id="KZF22973.1"/>
    </source>
</evidence>
<feature type="region of interest" description="Disordered" evidence="7">
    <location>
        <begin position="506"/>
        <end position="586"/>
    </location>
</feature>
<comment type="similarity">
    <text evidence="2">Belongs to the sphingosine N-acyltransferase family.</text>
</comment>
<evidence type="ECO:0000256" key="2">
    <source>
        <dbReference type="ARBA" id="ARBA00009808"/>
    </source>
</evidence>
<dbReference type="InterPro" id="IPR006634">
    <property type="entry name" value="TLC-dom"/>
</dbReference>
<dbReference type="Proteomes" id="UP000076632">
    <property type="component" value="Unassembled WGS sequence"/>
</dbReference>
<feature type="region of interest" description="Disordered" evidence="7">
    <location>
        <begin position="455"/>
        <end position="486"/>
    </location>
</feature>
<gene>
    <name evidence="10" type="ORF">L228DRAFT_268339</name>
</gene>
<keyword evidence="11" id="KW-1185">Reference proteome</keyword>
<feature type="compositionally biased region" description="Basic and acidic residues" evidence="7">
    <location>
        <begin position="12"/>
        <end position="22"/>
    </location>
</feature>
<feature type="transmembrane region" description="Helical" evidence="8">
    <location>
        <begin position="304"/>
        <end position="328"/>
    </location>
</feature>
<dbReference type="PANTHER" id="PTHR12560:SF0">
    <property type="entry name" value="LD18904P"/>
    <property type="match status" value="1"/>
</dbReference>
<evidence type="ECO:0000256" key="8">
    <source>
        <dbReference type="SAM" id="Phobius"/>
    </source>
</evidence>
<feature type="transmembrane region" description="Helical" evidence="8">
    <location>
        <begin position="221"/>
        <end position="238"/>
    </location>
</feature>
<protein>
    <submittedName>
        <fullName evidence="10">LAG1-domain-containing protein</fullName>
    </submittedName>
</protein>
<dbReference type="OrthoDB" id="537032at2759"/>
<dbReference type="PROSITE" id="PS50922">
    <property type="entry name" value="TLC"/>
    <property type="match status" value="1"/>
</dbReference>